<evidence type="ECO:0000313" key="2">
    <source>
        <dbReference type="Proteomes" id="UP001519325"/>
    </source>
</evidence>
<evidence type="ECO:0000313" key="1">
    <source>
        <dbReference type="EMBL" id="MBP2192285.1"/>
    </source>
</evidence>
<proteinExistence type="predicted"/>
<comment type="caution">
    <text evidence="1">The sequence shown here is derived from an EMBL/GenBank/DDBJ whole genome shotgun (WGS) entry which is preliminary data.</text>
</comment>
<accession>A0ABS4QKQ9</accession>
<keyword evidence="2" id="KW-1185">Reference proteome</keyword>
<dbReference type="Proteomes" id="UP001519325">
    <property type="component" value="Unassembled WGS sequence"/>
</dbReference>
<sequence>MSEGDAPATVVKEILNYFGKCPACGYPARAAEVRAPSAKNGEIVVTIAATCDLPCGWSGPAQRTVMTRQ</sequence>
<reference evidence="1 2" key="1">
    <citation type="submission" date="2021-03" db="EMBL/GenBank/DDBJ databases">
        <title>Sequencing the genomes of 1000 actinobacteria strains.</title>
        <authorList>
            <person name="Klenk H.-P."/>
        </authorList>
    </citation>
    <scope>NUCLEOTIDE SEQUENCE [LARGE SCALE GENOMIC DNA]</scope>
    <source>
        <strain evidence="1 2">DSM 45516</strain>
    </source>
</reference>
<protein>
    <submittedName>
        <fullName evidence="1">Uncharacterized protein</fullName>
    </submittedName>
</protein>
<dbReference type="EMBL" id="JAGGMR010000001">
    <property type="protein sequence ID" value="MBP2192285.1"/>
    <property type="molecule type" value="Genomic_DNA"/>
</dbReference>
<dbReference type="RefSeq" id="WP_209895010.1">
    <property type="nucleotide sequence ID" value="NZ_JAGGMR010000001.1"/>
</dbReference>
<organism evidence="1 2">
    <name type="scientific">Nocardia goodfellowii</name>
    <dbReference type="NCBI Taxonomy" id="882446"/>
    <lineage>
        <taxon>Bacteria</taxon>
        <taxon>Bacillati</taxon>
        <taxon>Actinomycetota</taxon>
        <taxon>Actinomycetes</taxon>
        <taxon>Mycobacteriales</taxon>
        <taxon>Nocardiaceae</taxon>
        <taxon>Nocardia</taxon>
    </lineage>
</organism>
<gene>
    <name evidence="1" type="ORF">BJ987_005186</name>
</gene>
<name>A0ABS4QKQ9_9NOCA</name>